<dbReference type="AlphaFoldDB" id="A0A975RAJ4"/>
<dbReference type="PANTHER" id="PTHR40940:SF1">
    <property type="entry name" value="PROTEIN BATD"/>
    <property type="match status" value="1"/>
</dbReference>
<reference evidence="4" key="1">
    <citation type="submission" date="2021-04" db="EMBL/GenBank/DDBJ databases">
        <title>Draft genome sequence data of methanotrophic Methylovulum sp. strain S1L and Methylomonas sp. strain S2AM isolated from boreal lake water columns.</title>
        <authorList>
            <person name="Rissanen A.J."/>
            <person name="Mangayil R."/>
            <person name="Svenning M.M."/>
            <person name="Khanongnuch R."/>
        </authorList>
    </citation>
    <scope>NUCLEOTIDE SEQUENCE</scope>
    <source>
        <strain evidence="4">S2AM</strain>
    </source>
</reference>
<evidence type="ECO:0000256" key="2">
    <source>
        <dbReference type="SAM" id="SignalP"/>
    </source>
</evidence>
<evidence type="ECO:0000256" key="1">
    <source>
        <dbReference type="SAM" id="MobiDB-lite"/>
    </source>
</evidence>
<evidence type="ECO:0000259" key="3">
    <source>
        <dbReference type="Pfam" id="PF25607"/>
    </source>
</evidence>
<dbReference type="Pfam" id="PF25607">
    <property type="entry name" value="DUF7939"/>
    <property type="match status" value="1"/>
</dbReference>
<evidence type="ECO:0000313" key="4">
    <source>
        <dbReference type="EMBL" id="QWF71403.1"/>
    </source>
</evidence>
<dbReference type="InterPro" id="IPR057699">
    <property type="entry name" value="DUF7939"/>
</dbReference>
<dbReference type="PANTHER" id="PTHR40940">
    <property type="entry name" value="PROTEIN BATD-RELATED"/>
    <property type="match status" value="1"/>
</dbReference>
<feature type="region of interest" description="Disordered" evidence="1">
    <location>
        <begin position="542"/>
        <end position="561"/>
    </location>
</feature>
<keyword evidence="2" id="KW-0732">Signal</keyword>
<dbReference type="KEGG" id="mpad:KEF85_02640"/>
<feature type="chain" id="PRO_5037593733" evidence="2">
    <location>
        <begin position="22"/>
        <end position="561"/>
    </location>
</feature>
<dbReference type="EMBL" id="CP073754">
    <property type="protein sequence ID" value="QWF71403.1"/>
    <property type="molecule type" value="Genomic_DNA"/>
</dbReference>
<dbReference type="Pfam" id="PF13584">
    <property type="entry name" value="BatD"/>
    <property type="match status" value="1"/>
</dbReference>
<feature type="signal peptide" evidence="2">
    <location>
        <begin position="1"/>
        <end position="21"/>
    </location>
</feature>
<name>A0A975RAJ4_9GAMM</name>
<gene>
    <name evidence="4" type="ORF">KEF85_02640</name>
</gene>
<protein>
    <submittedName>
        <fullName evidence="4">Protein BatD</fullName>
    </submittedName>
</protein>
<dbReference type="InterPro" id="IPR025738">
    <property type="entry name" value="BatD"/>
</dbReference>
<accession>A0A975RAJ4</accession>
<organism evidence="4 5">
    <name type="scientific">Methylomonas paludis</name>
    <dbReference type="NCBI Taxonomy" id="1173101"/>
    <lineage>
        <taxon>Bacteria</taxon>
        <taxon>Pseudomonadati</taxon>
        <taxon>Pseudomonadota</taxon>
        <taxon>Gammaproteobacteria</taxon>
        <taxon>Methylococcales</taxon>
        <taxon>Methylococcaceae</taxon>
        <taxon>Methylomonas</taxon>
    </lineage>
</organism>
<evidence type="ECO:0000313" key="5">
    <source>
        <dbReference type="Proteomes" id="UP000676649"/>
    </source>
</evidence>
<proteinExistence type="predicted"/>
<sequence>MRILQALLVPVLLLLNLIAQAAEIQVSVDRNPVNLHDSFQITFSSTATPDADPDFTPLQDNFEILNQQRSSNASWVNGHGNRSEQWILTLMAKQPGELLIPPIAFGNDNSKPLRLNVTETSTAPQNDEEIFLEVSTSTETPYVQSQVLYTVRLFRRLQITQARLDEPQLKDAVIEKLGEDSNYTTQIKGVDYWVTERKYAIFPQQSGVFTIAPLSLTADVLTMRKPRFNSFFNQQTSETRRIASKAITLTVQSEPAGFKNQAWLSAEALELTESWSNNRLETKVGEPLTRTLRLTAHGTTVGQLPELASTLAVDGIKTYPDQPQLREDKQNDGLVAFREEKIAFIPAKSGDYNLPAIEIVWFNTKTQRTETARLAAITIKALAGNEANTGAPAETTKAPTAVAAYDKHSITQPANDNSQVYFWQVLSACLAIGWLLTVWKLYQRPKPQVAEKPLRNSATPAANSTIEKRLQRACMDDNAGLAKQLLLQWGKAEYAADSLGSLAGNCKAPLRDEIELLNQHLYAGLQADWTGLPLWQAFSQHHNISKPKPSEEKGLEPLYKL</sequence>
<dbReference type="Proteomes" id="UP000676649">
    <property type="component" value="Chromosome"/>
</dbReference>
<keyword evidence="5" id="KW-1185">Reference proteome</keyword>
<feature type="domain" description="DUF7939" evidence="3">
    <location>
        <begin position="466"/>
        <end position="543"/>
    </location>
</feature>
<dbReference type="RefSeq" id="WP_215583188.1">
    <property type="nucleotide sequence ID" value="NZ_CP073754.1"/>
</dbReference>